<evidence type="ECO:0000313" key="10">
    <source>
        <dbReference type="Proteomes" id="UP000293719"/>
    </source>
</evidence>
<feature type="domain" description="ABC transmembrane type-1" evidence="8">
    <location>
        <begin position="93"/>
        <end position="271"/>
    </location>
</feature>
<dbReference type="PANTHER" id="PTHR43005:SF1">
    <property type="entry name" value="SPERMIDINE_PUTRESCINE TRANSPORT SYSTEM PERMEASE PROTEIN"/>
    <property type="match status" value="1"/>
</dbReference>
<dbReference type="Gene3D" id="1.10.3720.10">
    <property type="entry name" value="MetI-like"/>
    <property type="match status" value="1"/>
</dbReference>
<dbReference type="KEGG" id="rpod:E0E05_09050"/>
<feature type="transmembrane region" description="Helical" evidence="7">
    <location>
        <begin position="31"/>
        <end position="54"/>
    </location>
</feature>
<dbReference type="Pfam" id="PF00528">
    <property type="entry name" value="BPD_transp_1"/>
    <property type="match status" value="1"/>
</dbReference>
<feature type="transmembrane region" description="Helical" evidence="7">
    <location>
        <begin position="130"/>
        <end position="150"/>
    </location>
</feature>
<dbReference type="InterPro" id="IPR035906">
    <property type="entry name" value="MetI-like_sf"/>
</dbReference>
<dbReference type="SUPFAM" id="SSF161098">
    <property type="entry name" value="MetI-like"/>
    <property type="match status" value="1"/>
</dbReference>
<keyword evidence="2 7" id="KW-0813">Transport</keyword>
<keyword evidence="3" id="KW-1003">Cell membrane</keyword>
<comment type="similarity">
    <text evidence="7">Belongs to the binding-protein-dependent transport system permease family.</text>
</comment>
<evidence type="ECO:0000256" key="2">
    <source>
        <dbReference type="ARBA" id="ARBA00022448"/>
    </source>
</evidence>
<keyword evidence="4 7" id="KW-0812">Transmembrane</keyword>
<evidence type="ECO:0000259" key="8">
    <source>
        <dbReference type="PROSITE" id="PS50928"/>
    </source>
</evidence>
<dbReference type="GeneID" id="90767440"/>
<protein>
    <submittedName>
        <fullName evidence="9">Sugar ABC transporter permease</fullName>
    </submittedName>
</protein>
<feature type="transmembrane region" description="Helical" evidence="7">
    <location>
        <begin position="181"/>
        <end position="203"/>
    </location>
</feature>
<dbReference type="CDD" id="cd06261">
    <property type="entry name" value="TM_PBP2"/>
    <property type="match status" value="1"/>
</dbReference>
<keyword evidence="6 7" id="KW-0472">Membrane</keyword>
<evidence type="ECO:0000256" key="3">
    <source>
        <dbReference type="ARBA" id="ARBA00022475"/>
    </source>
</evidence>
<evidence type="ECO:0000256" key="7">
    <source>
        <dbReference type="RuleBase" id="RU363032"/>
    </source>
</evidence>
<feature type="transmembrane region" description="Helical" evidence="7">
    <location>
        <begin position="97"/>
        <end position="118"/>
    </location>
</feature>
<accession>A0A4P6V0U9</accession>
<evidence type="ECO:0000256" key="5">
    <source>
        <dbReference type="ARBA" id="ARBA00022989"/>
    </source>
</evidence>
<dbReference type="EMBL" id="CP036532">
    <property type="protein sequence ID" value="QBK30725.1"/>
    <property type="molecule type" value="Genomic_DNA"/>
</dbReference>
<comment type="subcellular location">
    <subcellularLocation>
        <location evidence="1 7">Cell membrane</location>
        <topology evidence="1 7">Multi-pass membrane protein</topology>
    </subcellularLocation>
</comment>
<feature type="transmembrane region" description="Helical" evidence="7">
    <location>
        <begin position="229"/>
        <end position="249"/>
    </location>
</feature>
<dbReference type="InterPro" id="IPR000515">
    <property type="entry name" value="MetI-like"/>
</dbReference>
<evidence type="ECO:0000256" key="6">
    <source>
        <dbReference type="ARBA" id="ARBA00023136"/>
    </source>
</evidence>
<dbReference type="Proteomes" id="UP000293719">
    <property type="component" value="Chromosome"/>
</dbReference>
<dbReference type="AlphaFoldDB" id="A0A4P6V0U9"/>
<dbReference type="RefSeq" id="WP_131616409.1">
    <property type="nucleotide sequence ID" value="NZ_CP036532.1"/>
</dbReference>
<name>A0A4P6V0U9_9HYPH</name>
<gene>
    <name evidence="9" type="ORF">E0E05_09050</name>
</gene>
<evidence type="ECO:0000256" key="4">
    <source>
        <dbReference type="ARBA" id="ARBA00022692"/>
    </source>
</evidence>
<evidence type="ECO:0000256" key="1">
    <source>
        <dbReference type="ARBA" id="ARBA00004651"/>
    </source>
</evidence>
<reference evidence="9 10" key="1">
    <citation type="journal article" date="2017" name="Int. J. Syst. Evol. Microbiol.">
        <title>Roseitalea porphyridii gen. nov., sp. nov., isolated from a red alga, and reclassification of Hoeflea suaedae Chung et al. 2013 as Pseudohoeflea suaedae gen. nov., comb. nov.</title>
        <authorList>
            <person name="Hyeon J.W."/>
            <person name="Jeong S.E."/>
            <person name="Baek K."/>
            <person name="Jeon C.O."/>
        </authorList>
    </citation>
    <scope>NUCLEOTIDE SEQUENCE [LARGE SCALE GENOMIC DNA]</scope>
    <source>
        <strain evidence="9 10">MA7-20</strain>
    </source>
</reference>
<dbReference type="GO" id="GO:0055085">
    <property type="term" value="P:transmembrane transport"/>
    <property type="evidence" value="ECO:0007669"/>
    <property type="project" value="InterPro"/>
</dbReference>
<evidence type="ECO:0000313" key="9">
    <source>
        <dbReference type="EMBL" id="QBK30725.1"/>
    </source>
</evidence>
<dbReference type="GO" id="GO:0005886">
    <property type="term" value="C:plasma membrane"/>
    <property type="evidence" value="ECO:0007669"/>
    <property type="project" value="UniProtKB-SubCell"/>
</dbReference>
<dbReference type="PANTHER" id="PTHR43005">
    <property type="entry name" value="BLR7065 PROTEIN"/>
    <property type="match status" value="1"/>
</dbReference>
<organism evidence="9 10">
    <name type="scientific">Roseitalea porphyridii</name>
    <dbReference type="NCBI Taxonomy" id="1852022"/>
    <lineage>
        <taxon>Bacteria</taxon>
        <taxon>Pseudomonadati</taxon>
        <taxon>Pseudomonadota</taxon>
        <taxon>Alphaproteobacteria</taxon>
        <taxon>Hyphomicrobiales</taxon>
        <taxon>Ahrensiaceae</taxon>
        <taxon>Roseitalea</taxon>
    </lineage>
</organism>
<dbReference type="PROSITE" id="PS50928">
    <property type="entry name" value="ABC_TM1"/>
    <property type="match status" value="1"/>
</dbReference>
<proteinExistence type="inferred from homology"/>
<sequence length="271" mass="29985">MQAAPDLSAAHSGTAIAIGGRRAGYLRRRELAFSLLLVAPALVLVAGIFLYPAIFTLTLSVTEFDMVRLQIGEFVGLENYARLFANPGFIDTIWRTIYFGLLISVAATVFGFLIALLLDQKFAGRTVLRVVVVLPWAVPPVVAGVLWGQMFHADVGFVNALLYRVGLIDQYRIWLGDGWTALHVIAIAEVWKAIPFMVLFFLAGLQSIPQQLFEAAAVDGATVWQRFRYVLLPLMVPIAIPLILIQFVWAMKAFDTIFVLTRGGRPAARQH</sequence>
<dbReference type="OrthoDB" id="9805778at2"/>
<keyword evidence="10" id="KW-1185">Reference proteome</keyword>
<keyword evidence="5 7" id="KW-1133">Transmembrane helix</keyword>